<sequence length="457" mass="49620">MSDYPHPHPRRTAAAAPHPIDQTPAATAGITRRRVLQGAAGAVALAGLGWGGRAAAQSATLPFAGLNLSGLASNSYVENAEIGTHYRAITAQHVAAAGACPLFRLPTTAARFTRGQGLALNETYCSQVQDALDHIAARGKRAIVELHDYMRLPQRVAVKSGYRRDASGTLVDARGNRIDDPAAAAVWADTYPLRNFGYQGYFDRRDGLLKLYEYRVIGTPGCTLYNASGLPDLWARIVNRFRQHPAVFGWGVMNEPYQGDERAADGSVLSMATHWQNTATACCKTIIDRDRDHFVFVCGNGYASARLWQKDSMGLFDIPDPYNRIVYEAHNYLDNKGAGGGNWIGPGGRNEVIQPDTGITMVTPFIDALRDAGKRGYLGEHGYPAGNRSAEVATTRMLAHLQANNIPSTQWCFGPGWPDDDVLGMSRDVGADIQAKSNLAAVQAFFDVRLSSYIPPR</sequence>
<dbReference type="PANTHER" id="PTHR34142">
    <property type="entry name" value="ENDO-BETA-1,4-GLUCANASE A"/>
    <property type="match status" value="1"/>
</dbReference>
<evidence type="ECO:0000256" key="2">
    <source>
        <dbReference type="ARBA" id="ARBA00023295"/>
    </source>
</evidence>
<dbReference type="EMBL" id="LR861807">
    <property type="protein sequence ID" value="CAD1797664.1"/>
    <property type="molecule type" value="Genomic_DNA"/>
</dbReference>
<dbReference type="PROSITE" id="PS51318">
    <property type="entry name" value="TAT"/>
    <property type="match status" value="1"/>
</dbReference>
<name>A0A8E4GHG9_XANCJ</name>
<evidence type="ECO:0000313" key="6">
    <source>
        <dbReference type="EMBL" id="CAD0343940.1"/>
    </source>
</evidence>
<dbReference type="EMBL" id="LR824643">
    <property type="protein sequence ID" value="CAD0343940.1"/>
    <property type="molecule type" value="Genomic_DNA"/>
</dbReference>
<evidence type="ECO:0000259" key="5">
    <source>
        <dbReference type="Pfam" id="PF00150"/>
    </source>
</evidence>
<reference evidence="6 8" key="1">
    <citation type="submission" date="2020-07" db="EMBL/GenBank/DDBJ databases">
        <authorList>
            <person name="Teixeira M."/>
        </authorList>
    </citation>
    <scope>NUCLEOTIDE SEQUENCE</scope>
    <source>
        <strain evidence="7">3</strain>
        <strain evidence="6">Xanthomonas arboricola pv. juglandis CPBF 427</strain>
    </source>
</reference>
<keyword evidence="2 3" id="KW-0326">Glycosidase</keyword>
<dbReference type="OrthoDB" id="6769681at2"/>
<evidence type="ECO:0000313" key="8">
    <source>
        <dbReference type="Proteomes" id="UP000514411"/>
    </source>
</evidence>
<feature type="domain" description="Glycoside hydrolase family 5" evidence="5">
    <location>
        <begin position="90"/>
        <end position="415"/>
    </location>
</feature>
<keyword evidence="1 3" id="KW-0378">Hydrolase</keyword>
<dbReference type="InterPro" id="IPR001547">
    <property type="entry name" value="Glyco_hydro_5"/>
</dbReference>
<feature type="region of interest" description="Disordered" evidence="4">
    <location>
        <begin position="1"/>
        <end position="23"/>
    </location>
</feature>
<dbReference type="InterPro" id="IPR006311">
    <property type="entry name" value="TAT_signal"/>
</dbReference>
<dbReference type="AlphaFoldDB" id="A0A8E4GHG9"/>
<dbReference type="GO" id="GO:0004553">
    <property type="term" value="F:hydrolase activity, hydrolyzing O-glycosyl compounds"/>
    <property type="evidence" value="ECO:0007669"/>
    <property type="project" value="InterPro"/>
</dbReference>
<dbReference type="Proteomes" id="UP000514411">
    <property type="component" value="Chromosome"/>
</dbReference>
<proteinExistence type="inferred from homology"/>
<dbReference type="Gene3D" id="3.20.20.80">
    <property type="entry name" value="Glycosidases"/>
    <property type="match status" value="1"/>
</dbReference>
<gene>
    <name evidence="7" type="ORF">XSP_004020</name>
    <name evidence="6" type="ORF">XSP_004052</name>
</gene>
<accession>A0A8E4GHG9</accession>
<dbReference type="InterPro" id="IPR017853">
    <property type="entry name" value="GH"/>
</dbReference>
<dbReference type="Pfam" id="PF00150">
    <property type="entry name" value="Cellulase"/>
    <property type="match status" value="1"/>
</dbReference>
<organism evidence="6">
    <name type="scientific">Xanthomonas campestris pv. juglandis</name>
    <name type="common">Xanthomonas arboricola pv. juglandis</name>
    <dbReference type="NCBI Taxonomy" id="195709"/>
    <lineage>
        <taxon>Bacteria</taxon>
        <taxon>Pseudomonadati</taxon>
        <taxon>Pseudomonadota</taxon>
        <taxon>Gammaproteobacteria</taxon>
        <taxon>Lysobacterales</taxon>
        <taxon>Lysobacteraceae</taxon>
        <taxon>Xanthomonas</taxon>
    </lineage>
</organism>
<comment type="similarity">
    <text evidence="3">Belongs to the glycosyl hydrolase 5 (cellulase A) family.</text>
</comment>
<dbReference type="RefSeq" id="WP_053051070.1">
    <property type="nucleotide sequence ID" value="NZ_LR861807.1"/>
</dbReference>
<evidence type="ECO:0000256" key="3">
    <source>
        <dbReference type="RuleBase" id="RU361153"/>
    </source>
</evidence>
<evidence type="ECO:0000313" key="7">
    <source>
        <dbReference type="EMBL" id="CAD1797664.1"/>
    </source>
</evidence>
<dbReference type="GO" id="GO:0009251">
    <property type="term" value="P:glucan catabolic process"/>
    <property type="evidence" value="ECO:0007669"/>
    <property type="project" value="TreeGrafter"/>
</dbReference>
<evidence type="ECO:0000256" key="4">
    <source>
        <dbReference type="SAM" id="MobiDB-lite"/>
    </source>
</evidence>
<protein>
    <submittedName>
        <fullName evidence="7">Cellulase family glycosylhydrolase</fullName>
    </submittedName>
    <submittedName>
        <fullName evidence="6">Glycoside hydrolase family 5 protein</fullName>
    </submittedName>
</protein>
<dbReference type="PANTHER" id="PTHR34142:SF1">
    <property type="entry name" value="GLYCOSIDE HYDROLASE FAMILY 5 DOMAIN-CONTAINING PROTEIN"/>
    <property type="match status" value="1"/>
</dbReference>
<dbReference type="SUPFAM" id="SSF51445">
    <property type="entry name" value="(Trans)glycosidases"/>
    <property type="match status" value="1"/>
</dbReference>
<evidence type="ECO:0000256" key="1">
    <source>
        <dbReference type="ARBA" id="ARBA00022801"/>
    </source>
</evidence>